<evidence type="ECO:0000259" key="2">
    <source>
        <dbReference type="Pfam" id="PF00004"/>
    </source>
</evidence>
<feature type="domain" description="ATPase AAA-type core" evidence="2">
    <location>
        <begin position="640"/>
        <end position="755"/>
    </location>
</feature>
<dbReference type="PANTHER" id="PTHR14690:SF9">
    <property type="entry name" value="GH08353P"/>
    <property type="match status" value="1"/>
</dbReference>
<dbReference type="InterPro" id="IPR052267">
    <property type="entry name" value="N-DRC_Component"/>
</dbReference>
<gene>
    <name evidence="3" type="ORF">APLA_LOCUS16754</name>
</gene>
<dbReference type="GO" id="GO:0016887">
    <property type="term" value="F:ATP hydrolysis activity"/>
    <property type="evidence" value="ECO:0007669"/>
    <property type="project" value="InterPro"/>
</dbReference>
<dbReference type="SUPFAM" id="SSF52540">
    <property type="entry name" value="P-loop containing nucleoside triphosphate hydrolases"/>
    <property type="match status" value="1"/>
</dbReference>
<dbReference type="GO" id="GO:0005524">
    <property type="term" value="F:ATP binding"/>
    <property type="evidence" value="ECO:0007669"/>
    <property type="project" value="InterPro"/>
</dbReference>
<feature type="coiled-coil region" evidence="1">
    <location>
        <begin position="410"/>
        <end position="442"/>
    </location>
</feature>
<accession>A0A8S1BHV4</accession>
<dbReference type="OrthoDB" id="3046016at2759"/>
<dbReference type="PANTHER" id="PTHR14690">
    <property type="entry name" value="IQ MOTIF CONTAINING WITH AAA DOMAIN 1"/>
    <property type="match status" value="1"/>
</dbReference>
<dbReference type="InterPro" id="IPR003959">
    <property type="entry name" value="ATPase_AAA_core"/>
</dbReference>
<name>A0A8S1BHV4_ARCPL</name>
<keyword evidence="1" id="KW-0175">Coiled coil</keyword>
<feature type="coiled-coil region" evidence="1">
    <location>
        <begin position="157"/>
        <end position="188"/>
    </location>
</feature>
<comment type="caution">
    <text evidence="3">The sequence shown here is derived from an EMBL/GenBank/DDBJ whole genome shotgun (WGS) entry which is preliminary data.</text>
</comment>
<proteinExistence type="predicted"/>
<dbReference type="InterPro" id="IPR027417">
    <property type="entry name" value="P-loop_NTPase"/>
</dbReference>
<sequence length="896" mass="104758">MSNKEYYATWLKIKENLKNTLAEDARVQELAINYVGIKPQSNAVETVARVYAKYCELYNKICDCYDQMTQVQRRPYIKVIIDALACRIIELKEILQSVEVYEYTYTDNACQQLLITPFDVEIICPFFYPFEMRQAEMQYIMDQIYAGNRIGDPTPTASELELLEQKKREEEERLQEEKEAEIRRKMALGIEIDEEPSVCDLSPQELEEKRLLEEYEGHVFNIQRMERARYVTKEISHKKHKDENMYLELAGLKKPAAKEDLRRKACKLIQHILRQYMKIKREHYRDNKVKERLDMIISSYKPPSAKVQLEKVKETRRKFRQAYYEKWMEKKLTEKTRILKFKEGDIMEDISDEIRQWFSEWFEVVRVFDEFPYPDEGGSILIVKGETFTIEEYIEWKEVEEKRLKAEAGAQKTKEQIKAEKLAAKEEKKRLAQEARDKEARRLLEYKKSRFNPDSDPGVYINIGECLEGLGISWASYETKWKDIDEPDAGIDAIRGYIMKLVTEDAYQDVQLKLRPVVDEAMRLELDILKNALKADYASFEGKIPITLKRKKPKKIKEPKPEKITPEVMFQSLADQGIVRQYPRVTLDDFWGDRNYAAADCRGIAWTPTFPPACIGDVKEQVRIRCLLSLGANSEQKTQLLVGPKGCGKKTLIYAVATECNALLIDLSPFSVYNKFPGPKNIKTLWTYVYKISRMMQPTIILVDHADKLFYKSVPPEEKKLDPTRLSRDFFKEIIKPLKTEDKILVLGTASEPWLSAKGKMIKVFPEVILFPRSDYGSLSFILKKMLMEYHGVEREFNVHSVAQTLRGYGIDAVKEVVTKLLSGKRRAELAYRPLEPTELLQAVMENETSVYLDPFDYQMFTTWYMSYSPWGPKALDNTLMLESQYIYYLKALGKK</sequence>
<keyword evidence="4" id="KW-1185">Reference proteome</keyword>
<protein>
    <recommendedName>
        <fullName evidence="2">ATPase AAA-type core domain-containing protein</fullName>
    </recommendedName>
</protein>
<evidence type="ECO:0000313" key="3">
    <source>
        <dbReference type="EMBL" id="CAB3258899.1"/>
    </source>
</evidence>
<dbReference type="AlphaFoldDB" id="A0A8S1BHV4"/>
<dbReference type="Gene3D" id="1.10.8.60">
    <property type="match status" value="1"/>
</dbReference>
<reference evidence="3 4" key="1">
    <citation type="submission" date="2020-04" db="EMBL/GenBank/DDBJ databases">
        <authorList>
            <person name="Wallbank WR R."/>
            <person name="Pardo Diaz C."/>
            <person name="Kozak K."/>
            <person name="Martin S."/>
            <person name="Jiggins C."/>
            <person name="Moest M."/>
            <person name="Warren A I."/>
            <person name="Byers J.R.P. K."/>
            <person name="Montejo-Kovacevich G."/>
            <person name="Yen C E."/>
        </authorList>
    </citation>
    <scope>NUCLEOTIDE SEQUENCE [LARGE SCALE GENOMIC DNA]</scope>
</reference>
<evidence type="ECO:0000256" key="1">
    <source>
        <dbReference type="SAM" id="Coils"/>
    </source>
</evidence>
<dbReference type="EMBL" id="CADEBC010000602">
    <property type="protein sequence ID" value="CAB3258899.1"/>
    <property type="molecule type" value="Genomic_DNA"/>
</dbReference>
<dbReference type="Pfam" id="PF00004">
    <property type="entry name" value="AAA"/>
    <property type="match status" value="1"/>
</dbReference>
<evidence type="ECO:0000313" key="4">
    <source>
        <dbReference type="Proteomes" id="UP000494106"/>
    </source>
</evidence>
<dbReference type="Proteomes" id="UP000494106">
    <property type="component" value="Unassembled WGS sequence"/>
</dbReference>
<dbReference type="Gene3D" id="3.40.50.300">
    <property type="entry name" value="P-loop containing nucleotide triphosphate hydrolases"/>
    <property type="match status" value="1"/>
</dbReference>
<organism evidence="3 4">
    <name type="scientific">Arctia plantaginis</name>
    <name type="common">Wood tiger moth</name>
    <name type="synonym">Phalaena plantaginis</name>
    <dbReference type="NCBI Taxonomy" id="874455"/>
    <lineage>
        <taxon>Eukaryota</taxon>
        <taxon>Metazoa</taxon>
        <taxon>Ecdysozoa</taxon>
        <taxon>Arthropoda</taxon>
        <taxon>Hexapoda</taxon>
        <taxon>Insecta</taxon>
        <taxon>Pterygota</taxon>
        <taxon>Neoptera</taxon>
        <taxon>Endopterygota</taxon>
        <taxon>Lepidoptera</taxon>
        <taxon>Glossata</taxon>
        <taxon>Ditrysia</taxon>
        <taxon>Noctuoidea</taxon>
        <taxon>Erebidae</taxon>
        <taxon>Arctiinae</taxon>
        <taxon>Arctia</taxon>
    </lineage>
</organism>